<dbReference type="EMBL" id="CARXXK010000001">
    <property type="protein sequence ID" value="CAI6345420.1"/>
    <property type="molecule type" value="Genomic_DNA"/>
</dbReference>
<reference evidence="1 2" key="1">
    <citation type="submission" date="2023-01" db="EMBL/GenBank/DDBJ databases">
        <authorList>
            <person name="Whitehead M."/>
        </authorList>
    </citation>
    <scope>NUCLEOTIDE SEQUENCE [LARGE SCALE GENOMIC DNA]</scope>
</reference>
<keyword evidence="2" id="KW-1185">Reference proteome</keyword>
<evidence type="ECO:0000313" key="1">
    <source>
        <dbReference type="EMBL" id="CAI6345420.1"/>
    </source>
</evidence>
<dbReference type="Proteomes" id="UP001160148">
    <property type="component" value="Unassembled WGS sequence"/>
</dbReference>
<comment type="caution">
    <text evidence="1">The sequence shown here is derived from an EMBL/GenBank/DDBJ whole genome shotgun (WGS) entry which is preliminary data.</text>
</comment>
<evidence type="ECO:0000313" key="2">
    <source>
        <dbReference type="Proteomes" id="UP001160148"/>
    </source>
</evidence>
<organism evidence="1 2">
    <name type="scientific">Macrosiphum euphorbiae</name>
    <name type="common">potato aphid</name>
    <dbReference type="NCBI Taxonomy" id="13131"/>
    <lineage>
        <taxon>Eukaryota</taxon>
        <taxon>Metazoa</taxon>
        <taxon>Ecdysozoa</taxon>
        <taxon>Arthropoda</taxon>
        <taxon>Hexapoda</taxon>
        <taxon>Insecta</taxon>
        <taxon>Pterygota</taxon>
        <taxon>Neoptera</taxon>
        <taxon>Paraneoptera</taxon>
        <taxon>Hemiptera</taxon>
        <taxon>Sternorrhyncha</taxon>
        <taxon>Aphidomorpha</taxon>
        <taxon>Aphidoidea</taxon>
        <taxon>Aphididae</taxon>
        <taxon>Macrosiphini</taxon>
        <taxon>Macrosiphum</taxon>
    </lineage>
</organism>
<gene>
    <name evidence="1" type="ORF">MEUPH1_LOCUS2437</name>
</gene>
<protein>
    <submittedName>
        <fullName evidence="1">Uncharacterized protein</fullName>
    </submittedName>
</protein>
<sequence>MAVNMSIVLVNAGLEALLRFVGDLEFEFSEVPTAVIAGSIVGACSFIGALIGGRTGLVVGGGIGYQINNLLIPRIRNVGNMLRDLATDHLRTLFGLLISGIQNTVSTVLGQIVNQNLYITDLLERYGGNSEVRMNMIQTLINFFNGIHGGTFLQVTP</sequence>
<accession>A0AAV0VPB4</accession>
<name>A0AAV0VPB4_9HEMI</name>
<proteinExistence type="predicted"/>
<dbReference type="AlphaFoldDB" id="A0AAV0VPB4"/>